<accession>A0ABQ9JUD0</accession>
<name>A0ABQ9JUD0_9CUCU</name>
<evidence type="ECO:0000313" key="1">
    <source>
        <dbReference type="EMBL" id="KAJ8980885.1"/>
    </source>
</evidence>
<dbReference type="EMBL" id="JAPWTJ010000224">
    <property type="protein sequence ID" value="KAJ8980885.1"/>
    <property type="molecule type" value="Genomic_DNA"/>
</dbReference>
<sequence>MHLDSNFHYVDDPTFAFVSELSQDIPKPNSQSTQSVKSVPFLNPDLIDSEKSPRYRTRGLGYQFKPLEKSSILTPR</sequence>
<comment type="caution">
    <text evidence="1">The sequence shown here is derived from an EMBL/GenBank/DDBJ whole genome shotgun (WGS) entry which is preliminary data.</text>
</comment>
<dbReference type="Proteomes" id="UP001162164">
    <property type="component" value="Unassembled WGS sequence"/>
</dbReference>
<gene>
    <name evidence="1" type="ORF">NQ317_011268</name>
</gene>
<organism evidence="1 2">
    <name type="scientific">Molorchus minor</name>
    <dbReference type="NCBI Taxonomy" id="1323400"/>
    <lineage>
        <taxon>Eukaryota</taxon>
        <taxon>Metazoa</taxon>
        <taxon>Ecdysozoa</taxon>
        <taxon>Arthropoda</taxon>
        <taxon>Hexapoda</taxon>
        <taxon>Insecta</taxon>
        <taxon>Pterygota</taxon>
        <taxon>Neoptera</taxon>
        <taxon>Endopterygota</taxon>
        <taxon>Coleoptera</taxon>
        <taxon>Polyphaga</taxon>
        <taxon>Cucujiformia</taxon>
        <taxon>Chrysomeloidea</taxon>
        <taxon>Cerambycidae</taxon>
        <taxon>Lamiinae</taxon>
        <taxon>Monochamini</taxon>
        <taxon>Molorchus</taxon>
    </lineage>
</organism>
<keyword evidence="2" id="KW-1185">Reference proteome</keyword>
<protein>
    <submittedName>
        <fullName evidence="1">Uncharacterized protein</fullName>
    </submittedName>
</protein>
<evidence type="ECO:0000313" key="2">
    <source>
        <dbReference type="Proteomes" id="UP001162164"/>
    </source>
</evidence>
<reference evidence="1" key="1">
    <citation type="journal article" date="2023" name="Insect Mol. Biol.">
        <title>Genome sequencing provides insights into the evolution of gene families encoding plant cell wall-degrading enzymes in longhorned beetles.</title>
        <authorList>
            <person name="Shin N.R."/>
            <person name="Okamura Y."/>
            <person name="Kirsch R."/>
            <person name="Pauchet Y."/>
        </authorList>
    </citation>
    <scope>NUCLEOTIDE SEQUENCE</scope>
    <source>
        <strain evidence="1">MMC_N1</strain>
    </source>
</reference>
<proteinExistence type="predicted"/>